<accession>A0ABU8C1H3</accession>
<gene>
    <name evidence="1" type="ORF">MN202_00785</name>
</gene>
<organism evidence="1 2">
    <name type="scientific">Rheinheimera muenzenbergensis</name>
    <dbReference type="NCBI Taxonomy" id="1193628"/>
    <lineage>
        <taxon>Bacteria</taxon>
        <taxon>Pseudomonadati</taxon>
        <taxon>Pseudomonadota</taxon>
        <taxon>Gammaproteobacteria</taxon>
        <taxon>Chromatiales</taxon>
        <taxon>Chromatiaceae</taxon>
        <taxon>Rheinheimera</taxon>
    </lineage>
</organism>
<keyword evidence="2" id="KW-1185">Reference proteome</keyword>
<dbReference type="Proteomes" id="UP001375382">
    <property type="component" value="Unassembled WGS sequence"/>
</dbReference>
<dbReference type="RefSeq" id="WP_335734174.1">
    <property type="nucleotide sequence ID" value="NZ_JALAAR010000001.1"/>
</dbReference>
<reference evidence="1 2" key="1">
    <citation type="journal article" date="2023" name="Ecotoxicol. Environ. Saf.">
        <title>Mercury remediation potential of mercury-resistant strain Rheinheimera metallidurans sp. nov. isolated from a municipal waste dumping site.</title>
        <authorList>
            <person name="Yadav V."/>
            <person name="Manjhi A."/>
            <person name="Vadakedath N."/>
        </authorList>
    </citation>
    <scope>NUCLEOTIDE SEQUENCE [LARGE SCALE GENOMIC DNA]</scope>
    <source>
        <strain evidence="1 2">E-49</strain>
    </source>
</reference>
<name>A0ABU8C1H3_9GAMM</name>
<sequence length="121" mass="13581">MSWQYNNIAHRHLATFVVVKNLQTIHKNGLKPSFDDVGKWTLQYVIPLPAGAGQRVIEQNASSFCHELISWMWSIKGATFEQGLDYDKAMEALMSEFSKPANTVADCGDVMDAVFRCIGEI</sequence>
<proteinExistence type="predicted"/>
<evidence type="ECO:0008006" key="3">
    <source>
        <dbReference type="Google" id="ProtNLM"/>
    </source>
</evidence>
<comment type="caution">
    <text evidence="1">The sequence shown here is derived from an EMBL/GenBank/DDBJ whole genome shotgun (WGS) entry which is preliminary data.</text>
</comment>
<dbReference type="EMBL" id="JALAAR010000001">
    <property type="protein sequence ID" value="MEH8015754.1"/>
    <property type="molecule type" value="Genomic_DNA"/>
</dbReference>
<protein>
    <recommendedName>
        <fullName evidence="3">Phage protein</fullName>
    </recommendedName>
</protein>
<evidence type="ECO:0000313" key="1">
    <source>
        <dbReference type="EMBL" id="MEH8015754.1"/>
    </source>
</evidence>
<evidence type="ECO:0000313" key="2">
    <source>
        <dbReference type="Proteomes" id="UP001375382"/>
    </source>
</evidence>